<dbReference type="Proteomes" id="UP001500782">
    <property type="component" value="Unassembled WGS sequence"/>
</dbReference>
<comment type="caution">
    <text evidence="5">The sequence shown here is derived from an EMBL/GenBank/DDBJ whole genome shotgun (WGS) entry which is preliminary data.</text>
</comment>
<keyword evidence="1 3" id="KW-0560">Oxidoreductase</keyword>
<evidence type="ECO:0000313" key="5">
    <source>
        <dbReference type="EMBL" id="GAA0326369.1"/>
    </source>
</evidence>
<comment type="similarity">
    <text evidence="3">Belongs to the aldehyde dehydrogenase family.</text>
</comment>
<protein>
    <submittedName>
        <fullName evidence="5">Aldehyde dehydrogenase family protein</fullName>
    </submittedName>
</protein>
<reference evidence="6" key="1">
    <citation type="journal article" date="2019" name="Int. J. Syst. Evol. Microbiol.">
        <title>The Global Catalogue of Microorganisms (GCM) 10K type strain sequencing project: providing services to taxonomists for standard genome sequencing and annotation.</title>
        <authorList>
            <consortium name="The Broad Institute Genomics Platform"/>
            <consortium name="The Broad Institute Genome Sequencing Center for Infectious Disease"/>
            <person name="Wu L."/>
            <person name="Ma J."/>
        </authorList>
    </citation>
    <scope>NUCLEOTIDE SEQUENCE [LARGE SCALE GENOMIC DNA]</scope>
    <source>
        <strain evidence="6">JCM 9731</strain>
    </source>
</reference>
<dbReference type="InterPro" id="IPR015590">
    <property type="entry name" value="Aldehyde_DH_dom"/>
</dbReference>
<sequence>MNQVIDVKEKYNHFIDGKWVEPINKEYFEAYNPSTGDLLGLFARGDAEDVEVAVKSAEEGFQAWNKKKPYERGQVLNKIAHLLREKKEDLAYLESLDTGKPLSVSRFDVETCARYFEYMGGVADKILGEVIPASNEHLVYTEREPYGVTGHIVPWNGPITMAGRSGAVALAAGNSIVMKPAEQTCITTLLLAELCIEAGLPKGVFNVVTGYGSEAGEAVVNHPGIRKLTFTGSVKTGVHVAMKAAERVVPISLELGGKSPNIVFEDADLDAAAKGAMKTFVMNSGQICCAGTRLLVQKNVMDSFVERLIEEVQTVRVGNALEDPTIGPVVSQEQLDRIQNYISIGEKEGAEIAYGGKRLEDCQLANGYFVEPTVFKNVTNSMRIAREEIFGPVVSIIPFDTEEEAVEIANDSEYGLAAGLWSQNIHRCHRVAKQLQAGQVYLNDYQPIGVEAPFGGYKKSGIGREKGLESIHDYTQLKTIISKI</sequence>
<dbReference type="InterPro" id="IPR029510">
    <property type="entry name" value="Ald_DH_CS_GLU"/>
</dbReference>
<keyword evidence="6" id="KW-1185">Reference proteome</keyword>
<evidence type="ECO:0000256" key="1">
    <source>
        <dbReference type="ARBA" id="ARBA00023002"/>
    </source>
</evidence>
<dbReference type="InterPro" id="IPR016162">
    <property type="entry name" value="Ald_DH_N"/>
</dbReference>
<dbReference type="Gene3D" id="3.40.605.10">
    <property type="entry name" value="Aldehyde Dehydrogenase, Chain A, domain 1"/>
    <property type="match status" value="1"/>
</dbReference>
<dbReference type="EMBL" id="BAAADJ010000017">
    <property type="protein sequence ID" value="GAA0326369.1"/>
    <property type="molecule type" value="Genomic_DNA"/>
</dbReference>
<gene>
    <name evidence="5" type="ORF">GCM10008967_16130</name>
</gene>
<dbReference type="Pfam" id="PF00171">
    <property type="entry name" value="Aldedh"/>
    <property type="match status" value="1"/>
</dbReference>
<name>A0ABP3FWF4_9BACI</name>
<feature type="domain" description="Aldehyde dehydrogenase" evidence="4">
    <location>
        <begin position="19"/>
        <end position="480"/>
    </location>
</feature>
<evidence type="ECO:0000256" key="3">
    <source>
        <dbReference type="RuleBase" id="RU003345"/>
    </source>
</evidence>
<dbReference type="RefSeq" id="WP_343798008.1">
    <property type="nucleotide sequence ID" value="NZ_BAAADJ010000017.1"/>
</dbReference>
<evidence type="ECO:0000313" key="6">
    <source>
        <dbReference type="Proteomes" id="UP001500782"/>
    </source>
</evidence>
<accession>A0ABP3FWF4</accession>
<dbReference type="CDD" id="cd07109">
    <property type="entry name" value="ALDH_AAS00426"/>
    <property type="match status" value="1"/>
</dbReference>
<evidence type="ECO:0000259" key="4">
    <source>
        <dbReference type="Pfam" id="PF00171"/>
    </source>
</evidence>
<dbReference type="PROSITE" id="PS00070">
    <property type="entry name" value="ALDEHYDE_DEHYDR_CYS"/>
    <property type="match status" value="1"/>
</dbReference>
<proteinExistence type="inferred from homology"/>
<dbReference type="PANTHER" id="PTHR11699">
    <property type="entry name" value="ALDEHYDE DEHYDROGENASE-RELATED"/>
    <property type="match status" value="1"/>
</dbReference>
<dbReference type="InterPro" id="IPR016160">
    <property type="entry name" value="Ald_DH_CS_CYS"/>
</dbReference>
<feature type="active site" evidence="2">
    <location>
        <position position="254"/>
    </location>
</feature>
<dbReference type="InterPro" id="IPR016163">
    <property type="entry name" value="Ald_DH_C"/>
</dbReference>
<dbReference type="InterPro" id="IPR016161">
    <property type="entry name" value="Ald_DH/histidinol_DH"/>
</dbReference>
<organism evidence="5 6">
    <name type="scientific">Bacillus carboniphilus</name>
    <dbReference type="NCBI Taxonomy" id="86663"/>
    <lineage>
        <taxon>Bacteria</taxon>
        <taxon>Bacillati</taxon>
        <taxon>Bacillota</taxon>
        <taxon>Bacilli</taxon>
        <taxon>Bacillales</taxon>
        <taxon>Bacillaceae</taxon>
        <taxon>Bacillus</taxon>
    </lineage>
</organism>
<evidence type="ECO:0000256" key="2">
    <source>
        <dbReference type="PROSITE-ProRule" id="PRU10007"/>
    </source>
</evidence>
<dbReference type="PROSITE" id="PS00687">
    <property type="entry name" value="ALDEHYDE_DEHYDR_GLU"/>
    <property type="match status" value="1"/>
</dbReference>
<dbReference type="Gene3D" id="3.40.309.10">
    <property type="entry name" value="Aldehyde Dehydrogenase, Chain A, domain 2"/>
    <property type="match status" value="1"/>
</dbReference>
<dbReference type="SUPFAM" id="SSF53720">
    <property type="entry name" value="ALDH-like"/>
    <property type="match status" value="1"/>
</dbReference>